<evidence type="ECO:0000256" key="12">
    <source>
        <dbReference type="ARBA" id="ARBA00023273"/>
    </source>
</evidence>
<dbReference type="FunFam" id="1.20.920.20:FF:000006">
    <property type="entry name" value="Dynein, axonemal, heavy chain 6"/>
    <property type="match status" value="1"/>
</dbReference>
<evidence type="ECO:0000256" key="4">
    <source>
        <dbReference type="ARBA" id="ARBA00022701"/>
    </source>
</evidence>
<reference evidence="17 18" key="2">
    <citation type="submission" date="2018-11" db="EMBL/GenBank/DDBJ databases">
        <authorList>
            <consortium name="Pathogen Informatics"/>
        </authorList>
    </citation>
    <scope>NUCLEOTIDE SEQUENCE [LARGE SCALE GENOMIC DNA]</scope>
    <source>
        <strain evidence="17 18">NST_G2</strain>
    </source>
</reference>
<dbReference type="GO" id="GO:0051959">
    <property type="term" value="F:dynein light intermediate chain binding"/>
    <property type="evidence" value="ECO:0007669"/>
    <property type="project" value="InterPro"/>
</dbReference>
<dbReference type="PANTHER" id="PTHR22878:SF68">
    <property type="entry name" value="DYNEIN HEAVY CHAIN 6, AXONEMAL-LIKE"/>
    <property type="match status" value="1"/>
</dbReference>
<dbReference type="OrthoDB" id="10251809at2759"/>
<dbReference type="GO" id="GO:0045505">
    <property type="term" value="F:dynein intermediate chain binding"/>
    <property type="evidence" value="ECO:0007669"/>
    <property type="project" value="InterPro"/>
</dbReference>
<dbReference type="GO" id="GO:0030286">
    <property type="term" value="C:dynein complex"/>
    <property type="evidence" value="ECO:0007669"/>
    <property type="project" value="UniProtKB-KW"/>
</dbReference>
<keyword evidence="3" id="KW-0963">Cytoplasm</keyword>
<feature type="domain" description="Dynein heavy chain ATP-binding dynein motor region" evidence="16">
    <location>
        <begin position="604"/>
        <end position="791"/>
    </location>
</feature>
<reference evidence="19" key="1">
    <citation type="submission" date="2016-06" db="UniProtKB">
        <authorList>
            <consortium name="WormBaseParasite"/>
        </authorList>
    </citation>
    <scope>IDENTIFICATION</scope>
</reference>
<feature type="domain" description="Dynein heavy chain coiled coil stalk" evidence="14">
    <location>
        <begin position="246"/>
        <end position="575"/>
    </location>
</feature>
<evidence type="ECO:0000256" key="1">
    <source>
        <dbReference type="ARBA" id="ARBA00004430"/>
    </source>
</evidence>
<protein>
    <submittedName>
        <fullName evidence="19">Dynein heavy chain 7, axonemal</fullName>
    </submittedName>
</protein>
<evidence type="ECO:0000256" key="8">
    <source>
        <dbReference type="ARBA" id="ARBA00023054"/>
    </source>
</evidence>
<keyword evidence="4" id="KW-0493">Microtubule</keyword>
<evidence type="ECO:0000256" key="6">
    <source>
        <dbReference type="ARBA" id="ARBA00022840"/>
    </source>
</evidence>
<dbReference type="Gene3D" id="3.40.50.300">
    <property type="entry name" value="P-loop containing nucleotide triphosphate hydrolases"/>
    <property type="match status" value="2"/>
</dbReference>
<evidence type="ECO:0000313" key="17">
    <source>
        <dbReference type="EMBL" id="VDM03485.1"/>
    </source>
</evidence>
<dbReference type="AlphaFoldDB" id="A0A183TKV2"/>
<dbReference type="InterPro" id="IPR024743">
    <property type="entry name" value="Dynein_HC_stalk"/>
</dbReference>
<dbReference type="FunFam" id="3.40.50.300:FF:002141">
    <property type="entry name" value="Dynein heavy chain"/>
    <property type="match status" value="1"/>
</dbReference>
<keyword evidence="6" id="KW-0067">ATP-binding</keyword>
<dbReference type="Gene3D" id="1.20.920.20">
    <property type="match status" value="1"/>
</dbReference>
<keyword evidence="11" id="KW-0206">Cytoskeleton</keyword>
<gene>
    <name evidence="17" type="ORF">SSLN_LOCUS17099</name>
</gene>
<dbReference type="SUPFAM" id="SSF52540">
    <property type="entry name" value="P-loop containing nucleoside triphosphate hydrolases"/>
    <property type="match status" value="1"/>
</dbReference>
<keyword evidence="12" id="KW-0966">Cell projection</keyword>
<evidence type="ECO:0000313" key="19">
    <source>
        <dbReference type="WBParaSite" id="SSLN_0001774901-mRNA-1"/>
    </source>
</evidence>
<dbReference type="GO" id="GO:0005874">
    <property type="term" value="C:microtubule"/>
    <property type="evidence" value="ECO:0007669"/>
    <property type="project" value="UniProtKB-KW"/>
</dbReference>
<accession>A0A183TKV2</accession>
<evidence type="ECO:0000256" key="11">
    <source>
        <dbReference type="ARBA" id="ARBA00023212"/>
    </source>
</evidence>
<dbReference type="Pfam" id="PF12777">
    <property type="entry name" value="MT"/>
    <property type="match status" value="1"/>
</dbReference>
<feature type="coiled-coil region" evidence="13">
    <location>
        <begin position="457"/>
        <end position="501"/>
    </location>
</feature>
<dbReference type="InterPro" id="IPR035706">
    <property type="entry name" value="AAA_9"/>
</dbReference>
<dbReference type="InterPro" id="IPR024317">
    <property type="entry name" value="Dynein_heavy_chain_D4_dom"/>
</dbReference>
<organism evidence="19">
    <name type="scientific">Schistocephalus solidus</name>
    <name type="common">Tapeworm</name>
    <dbReference type="NCBI Taxonomy" id="70667"/>
    <lineage>
        <taxon>Eukaryota</taxon>
        <taxon>Metazoa</taxon>
        <taxon>Spiralia</taxon>
        <taxon>Lophotrochozoa</taxon>
        <taxon>Platyhelminthes</taxon>
        <taxon>Cestoda</taxon>
        <taxon>Eucestoda</taxon>
        <taxon>Diphyllobothriidea</taxon>
        <taxon>Diphyllobothriidae</taxon>
        <taxon>Schistocephalus</taxon>
    </lineage>
</organism>
<dbReference type="InterPro" id="IPR027417">
    <property type="entry name" value="P-loop_NTPase"/>
</dbReference>
<dbReference type="STRING" id="70667.A0A183TKV2"/>
<name>A0A183TKV2_SCHSO</name>
<evidence type="ECO:0000259" key="16">
    <source>
        <dbReference type="Pfam" id="PF12781"/>
    </source>
</evidence>
<evidence type="ECO:0000259" key="14">
    <source>
        <dbReference type="Pfam" id="PF12777"/>
    </source>
</evidence>
<dbReference type="InterPro" id="IPR026983">
    <property type="entry name" value="DHC"/>
</dbReference>
<evidence type="ECO:0000256" key="10">
    <source>
        <dbReference type="ARBA" id="ARBA00023175"/>
    </source>
</evidence>
<dbReference type="GO" id="GO:0005524">
    <property type="term" value="F:ATP binding"/>
    <property type="evidence" value="ECO:0007669"/>
    <property type="project" value="UniProtKB-KW"/>
</dbReference>
<dbReference type="FunFam" id="3.40.50.300:FF:001145">
    <property type="entry name" value="Putative dynein heavy chain"/>
    <property type="match status" value="1"/>
</dbReference>
<evidence type="ECO:0000313" key="18">
    <source>
        <dbReference type="Proteomes" id="UP000275846"/>
    </source>
</evidence>
<dbReference type="WBParaSite" id="SSLN_0001774901-mRNA-1">
    <property type="protein sequence ID" value="SSLN_0001774901-mRNA-1"/>
    <property type="gene ID" value="SSLN_0001774901"/>
</dbReference>
<keyword evidence="5" id="KW-0547">Nucleotide-binding</keyword>
<evidence type="ECO:0000256" key="9">
    <source>
        <dbReference type="ARBA" id="ARBA00023069"/>
    </source>
</evidence>
<evidence type="ECO:0000256" key="5">
    <source>
        <dbReference type="ARBA" id="ARBA00022741"/>
    </source>
</evidence>
<dbReference type="EMBL" id="UYSU01041972">
    <property type="protein sequence ID" value="VDM03485.1"/>
    <property type="molecule type" value="Genomic_DNA"/>
</dbReference>
<dbReference type="Pfam" id="PF12781">
    <property type="entry name" value="AAA_9"/>
    <property type="match status" value="1"/>
</dbReference>
<dbReference type="Pfam" id="PF12780">
    <property type="entry name" value="AAA_8"/>
    <property type="match status" value="1"/>
</dbReference>
<sequence>MNGYECFQIELSRGYDYSAFHDDLKKLYFKAGVEGKSTVFLFTDNQIIMEEFLEDLNNILNSGEVPSLFDPEEYERLIIGCRPAAKEAGIAEGNRDGIYNFCITRVRNNLHLVLCMSPVGSAFRSRCRMFPSLVNCCTIDWFTEWPEDALLGVAQSSFKQVELEPESIKEKIAEMCTATHLAVSQTAVRFFQELKRYYYTTPTSYLELISTYKKMLDEKKKQVALSAFILCYAVSGNCQVVLEQSKFKNGLAKISETNELITHMEAELTEMRPTLETKQKDTEKLMMKLAEDQEKADVVRNRVKDDEAVAKQKALETQAIADDAQRDLDEALPALQAANKALDSLDKNDISEIRVFTKPPQLVQTVMEAVCLMLGQKTDWASAKTVLGDSNFLKKLVEYPKDSISDGLLKKLKKYIENPDFVPEVIEKTSKACKSLCMWVRALDLYARVFRMVEPKRKRLEEANQELDVVVSQLREKQAALKEVEDKIAQMQAVYDKSVAEKKALEHNLALTAARLKRAGKLTTALADEKERWIVSVGVYDTQLGNLVGDVFIAAACVAYYGAFTTEYRASLVDQWVTKCNALEIPVTEGVGLFAVLGDAFELRQWNSQGLPRDQVSTENAILVTRSRRWPLMIDPQEQANRWIRNKEVDNGLKIVKSTDTNMLRVLESCIRVGSPMLLEDVGESLDPSLEPVLLRQTFIKGGRLLIRLGDSDVDYDKKFQLYITTKLPNPHYMPEVAIKVTLINFTVTPTGLGDQLLGEVTRLERPELEEARVQLIVHINADKTQLQVLQNVNQFATQAPY</sequence>
<dbReference type="GO" id="GO:0007018">
    <property type="term" value="P:microtubule-based movement"/>
    <property type="evidence" value="ECO:0007669"/>
    <property type="project" value="InterPro"/>
</dbReference>
<proteinExistence type="inferred from homology"/>
<keyword evidence="8 13" id="KW-0175">Coiled coil</keyword>
<evidence type="ECO:0000256" key="7">
    <source>
        <dbReference type="ARBA" id="ARBA00023017"/>
    </source>
</evidence>
<keyword evidence="7" id="KW-0243">Dynein</keyword>
<evidence type="ECO:0000256" key="13">
    <source>
        <dbReference type="SAM" id="Coils"/>
    </source>
</evidence>
<comment type="similarity">
    <text evidence="2">Belongs to the dynein heavy chain family.</text>
</comment>
<dbReference type="GO" id="GO:0005930">
    <property type="term" value="C:axoneme"/>
    <property type="evidence" value="ECO:0007669"/>
    <property type="project" value="UniProtKB-SubCell"/>
</dbReference>
<keyword evidence="9" id="KW-0969">Cilium</keyword>
<evidence type="ECO:0000259" key="15">
    <source>
        <dbReference type="Pfam" id="PF12780"/>
    </source>
</evidence>
<evidence type="ECO:0000256" key="2">
    <source>
        <dbReference type="ARBA" id="ARBA00008887"/>
    </source>
</evidence>
<dbReference type="Proteomes" id="UP000275846">
    <property type="component" value="Unassembled WGS sequence"/>
</dbReference>
<feature type="domain" description="Dynein heavy chain AAA module D4" evidence="15">
    <location>
        <begin position="1"/>
        <end position="215"/>
    </location>
</feature>
<dbReference type="PANTHER" id="PTHR22878">
    <property type="entry name" value="DYNEIN HEAVY CHAIN 6, AXONEMAL-LIKE-RELATED"/>
    <property type="match status" value="1"/>
</dbReference>
<evidence type="ECO:0000256" key="3">
    <source>
        <dbReference type="ARBA" id="ARBA00022490"/>
    </source>
</evidence>
<comment type="subcellular location">
    <subcellularLocation>
        <location evidence="1">Cytoplasm</location>
        <location evidence="1">Cytoskeleton</location>
        <location evidence="1">Cilium axoneme</location>
    </subcellularLocation>
</comment>
<keyword evidence="18" id="KW-1185">Reference proteome</keyword>
<keyword evidence="10" id="KW-0505">Motor protein</keyword>